<feature type="signal peptide" evidence="2">
    <location>
        <begin position="1"/>
        <end position="18"/>
    </location>
</feature>
<keyword evidence="2" id="KW-0732">Signal</keyword>
<gene>
    <name evidence="3" type="ORF">GCM10007392_07560</name>
</gene>
<reference evidence="3" key="2">
    <citation type="submission" date="2020-09" db="EMBL/GenBank/DDBJ databases">
        <authorList>
            <person name="Sun Q."/>
            <person name="Kim S."/>
        </authorList>
    </citation>
    <scope>NUCLEOTIDE SEQUENCE</scope>
    <source>
        <strain evidence="3">KCTC 22169</strain>
    </source>
</reference>
<proteinExistence type="predicted"/>
<protein>
    <submittedName>
        <fullName evidence="3">Uncharacterized protein</fullName>
    </submittedName>
</protein>
<keyword evidence="4" id="KW-1185">Reference proteome</keyword>
<organism evidence="3 4">
    <name type="scientific">Saccharospirillum salsuginis</name>
    <dbReference type="NCBI Taxonomy" id="418750"/>
    <lineage>
        <taxon>Bacteria</taxon>
        <taxon>Pseudomonadati</taxon>
        <taxon>Pseudomonadota</taxon>
        <taxon>Gammaproteobacteria</taxon>
        <taxon>Oceanospirillales</taxon>
        <taxon>Saccharospirillaceae</taxon>
        <taxon>Saccharospirillum</taxon>
    </lineage>
</organism>
<evidence type="ECO:0000256" key="2">
    <source>
        <dbReference type="SAM" id="SignalP"/>
    </source>
</evidence>
<accession>A0A918N7G7</accession>
<feature type="chain" id="PRO_5037962845" evidence="2">
    <location>
        <begin position="19"/>
        <end position="398"/>
    </location>
</feature>
<dbReference type="RefSeq" id="WP_189607163.1">
    <property type="nucleotide sequence ID" value="NZ_BMXR01000002.1"/>
</dbReference>
<name>A0A918N7G7_9GAMM</name>
<evidence type="ECO:0000256" key="1">
    <source>
        <dbReference type="SAM" id="MobiDB-lite"/>
    </source>
</evidence>
<dbReference type="EMBL" id="BMXR01000002">
    <property type="protein sequence ID" value="GGX43317.1"/>
    <property type="molecule type" value="Genomic_DNA"/>
</dbReference>
<sequence length="398" mass="44425">MRPLTLALIAFTASPAMVVAENPVDNPPYSVDTEATATAETQDEACNRAFDLAREDALNQIDQRFDTGEEEPMHRVELHSREDIRLGEVDEGFECRVIGQWVAIPTGVTVEETDDSSLYGGIETIRGKYQADCISEDNGAACRRQIEREAAADLKDDLIHELDLNAGDIELVADGFEGSQSYRYKGRDLTLTMDGTFYYRIEEPGPAARMARAPKPSGTEGEISVKSEQDKKDHFTDNLDFTVFYNWDGNDSAAGDELALSTNRWGVGLWVNNRFGFSAFWGQERAGIADSNGDVHLASDRYDVQGIGIGYRVFENRAVTLENMVHFVDAEPYSTQLNPGCSGCTPREYDADDYYQASINLKTNTEGLNIGWQLTWKLRDDLSQYDSLSGGWYLELQF</sequence>
<evidence type="ECO:0000313" key="3">
    <source>
        <dbReference type="EMBL" id="GGX43317.1"/>
    </source>
</evidence>
<dbReference type="AlphaFoldDB" id="A0A918N7G7"/>
<feature type="region of interest" description="Disordered" evidence="1">
    <location>
        <begin position="208"/>
        <end position="229"/>
    </location>
</feature>
<reference evidence="3" key="1">
    <citation type="journal article" date="2014" name="Int. J. Syst. Evol. Microbiol.">
        <title>Complete genome sequence of Corynebacterium casei LMG S-19264T (=DSM 44701T), isolated from a smear-ripened cheese.</title>
        <authorList>
            <consortium name="US DOE Joint Genome Institute (JGI-PGF)"/>
            <person name="Walter F."/>
            <person name="Albersmeier A."/>
            <person name="Kalinowski J."/>
            <person name="Ruckert C."/>
        </authorList>
    </citation>
    <scope>NUCLEOTIDE SEQUENCE</scope>
    <source>
        <strain evidence="3">KCTC 22169</strain>
    </source>
</reference>
<comment type="caution">
    <text evidence="3">The sequence shown here is derived from an EMBL/GenBank/DDBJ whole genome shotgun (WGS) entry which is preliminary data.</text>
</comment>
<dbReference type="Proteomes" id="UP000626148">
    <property type="component" value="Unassembled WGS sequence"/>
</dbReference>
<evidence type="ECO:0000313" key="4">
    <source>
        <dbReference type="Proteomes" id="UP000626148"/>
    </source>
</evidence>